<dbReference type="Proteomes" id="UP000012488">
    <property type="component" value="Chromosome"/>
</dbReference>
<dbReference type="EMBL" id="CP043538">
    <property type="protein sequence ID" value="QGY04583.1"/>
    <property type="molecule type" value="Genomic_DNA"/>
</dbReference>
<dbReference type="AlphaFoldDB" id="A0A6B9FPM3"/>
<evidence type="ECO:0000256" key="1">
    <source>
        <dbReference type="SAM" id="MobiDB-lite"/>
    </source>
</evidence>
<dbReference type="Gene3D" id="3.40.50.1460">
    <property type="match status" value="1"/>
</dbReference>
<gene>
    <name evidence="3" type="ORF">MMSR116_23735</name>
</gene>
<feature type="domain" description="GTPase-associated adaptor" evidence="2">
    <location>
        <begin position="361"/>
        <end position="421"/>
    </location>
</feature>
<evidence type="ECO:0000313" key="4">
    <source>
        <dbReference type="Proteomes" id="UP000012488"/>
    </source>
</evidence>
<feature type="compositionally biased region" description="Low complexity" evidence="1">
    <location>
        <begin position="298"/>
        <end position="309"/>
    </location>
</feature>
<sequence>MSTLLLSLGGAAYPNAARLRHDAFAASSRAIVAILTTGHQPLVRHDNHLDLLDDPRSWPDQLMTMRQWLRGKIAVDESSEPGVRVDNVLVHYVGHGMLKPNSEEHYLSINATDADDRAMTSASLAQLNEILTKNAARQRRIYLLDACFAAASLRDIMSAGRDALEEKVGAIIAPWPESGRGDRGVAALCSADRTSTASAGGERQLTQFTDGLLSVLETGDAALGEAISLRQTHQLLRTVLRGRYGDDAVKPILVAPDDRDGGIAAVPIFPNVAEHIGMLARTALPLAAAANESDLPPSAGRSGGAASADGDVHAPVSARPAGTTDGSTSTGEDAEAFDWSPATADAFSSGMEGALTPDQRFRQVTYRFFRLPHSTKDAIARKINVGDATDAALPDLDRYKAMLARTRDANRVDRLESMISKAEGQ</sequence>
<name>A0A6B9FPM3_9HYPH</name>
<dbReference type="RefSeq" id="WP_010686066.1">
    <property type="nucleotide sequence ID" value="NZ_CP043538.1"/>
</dbReference>
<feature type="compositionally biased region" description="Low complexity" evidence="1">
    <location>
        <begin position="322"/>
        <end position="331"/>
    </location>
</feature>
<dbReference type="Pfam" id="PF19976">
    <property type="entry name" value="GAAD"/>
    <property type="match status" value="1"/>
</dbReference>
<reference evidence="3 4" key="1">
    <citation type="journal article" date="2012" name="Genet. Mol. Biol.">
        <title>Analysis of 16S rRNA and mxaF genes revealing insights into Methylobacterium niche-specific plant association.</title>
        <authorList>
            <person name="Dourado M.N."/>
            <person name="Andreote F.D."/>
            <person name="Dini-Andreote F."/>
            <person name="Conti R."/>
            <person name="Araujo J.M."/>
            <person name="Araujo W.L."/>
        </authorList>
    </citation>
    <scope>NUCLEOTIDE SEQUENCE [LARGE SCALE GENOMIC DNA]</scope>
    <source>
        <strain evidence="3 4">SR1.6/6</strain>
    </source>
</reference>
<dbReference type="KEGG" id="mmes:MMSR116_23735"/>
<evidence type="ECO:0000313" key="3">
    <source>
        <dbReference type="EMBL" id="QGY04583.1"/>
    </source>
</evidence>
<accession>A0A6B9FPM3</accession>
<feature type="region of interest" description="Disordered" evidence="1">
    <location>
        <begin position="293"/>
        <end position="334"/>
    </location>
</feature>
<dbReference type="OrthoDB" id="9807155at2"/>
<evidence type="ECO:0000259" key="2">
    <source>
        <dbReference type="Pfam" id="PF19976"/>
    </source>
</evidence>
<organism evidence="3 4">
    <name type="scientific">Methylobacterium mesophilicum SR1.6/6</name>
    <dbReference type="NCBI Taxonomy" id="908290"/>
    <lineage>
        <taxon>Bacteria</taxon>
        <taxon>Pseudomonadati</taxon>
        <taxon>Pseudomonadota</taxon>
        <taxon>Alphaproteobacteria</taxon>
        <taxon>Hyphomicrobiales</taxon>
        <taxon>Methylobacteriaceae</taxon>
        <taxon>Methylobacterium</taxon>
    </lineage>
</organism>
<dbReference type="InterPro" id="IPR045533">
    <property type="entry name" value="GAAD"/>
</dbReference>
<proteinExistence type="predicted"/>
<reference evidence="3 4" key="2">
    <citation type="journal article" date="2013" name="Genome Announc.">
        <title>Draft Genome Sequence of Methylobacterium mesophilicum Strain SR1.6/6, Isolated from Citrus sinensis.</title>
        <authorList>
            <person name="Marinho Almeida D."/>
            <person name="Dini-Andreote F."/>
            <person name="Camargo Neves A.A."/>
            <person name="Juca Ramos R.T."/>
            <person name="Andreote F.D."/>
            <person name="Carneiro A.R."/>
            <person name="Oliveira de Souza Lima A."/>
            <person name="Caracciolo Gomes de Sa P.H."/>
            <person name="Ribeiro Barbosa M.S."/>
            <person name="Araujo W.L."/>
            <person name="Silva A."/>
        </authorList>
    </citation>
    <scope>NUCLEOTIDE SEQUENCE [LARGE SCALE GENOMIC DNA]</scope>
    <source>
        <strain evidence="3 4">SR1.6/6</strain>
    </source>
</reference>
<protein>
    <recommendedName>
        <fullName evidence="2">GTPase-associated adaptor domain-containing protein</fullName>
    </recommendedName>
</protein>